<feature type="domain" description="GYF" evidence="6">
    <location>
        <begin position="4"/>
        <end position="49"/>
    </location>
</feature>
<gene>
    <name evidence="7" type="ORF">SAMN06296241_1673</name>
</gene>
<proteinExistence type="predicted"/>
<keyword evidence="8" id="KW-1185">Reference proteome</keyword>
<dbReference type="Pfam" id="PF04505">
    <property type="entry name" value="CD225"/>
    <property type="match status" value="1"/>
</dbReference>
<feature type="transmembrane region" description="Helical" evidence="5">
    <location>
        <begin position="134"/>
        <end position="156"/>
    </location>
</feature>
<accession>A0A285X4C8</accession>
<keyword evidence="4 5" id="KW-0472">Membrane</keyword>
<evidence type="ECO:0000256" key="4">
    <source>
        <dbReference type="ARBA" id="ARBA00023136"/>
    </source>
</evidence>
<comment type="subcellular location">
    <subcellularLocation>
        <location evidence="1">Membrane</location>
    </subcellularLocation>
</comment>
<dbReference type="EMBL" id="OCMF01000002">
    <property type="protein sequence ID" value="SOC80128.1"/>
    <property type="molecule type" value="Genomic_DNA"/>
</dbReference>
<evidence type="ECO:0000256" key="5">
    <source>
        <dbReference type="SAM" id="Phobius"/>
    </source>
</evidence>
<sequence length="159" mass="17973">MIQYYYSDGLEKHGPFSLEELRAKKLKRKTLVWHHPREIWIPAEEYAELQGYLSEEPPPVASSANHRNTFSGSYEDRTLPRTWLVESILVTLLCCMPFGIAGIVNAARVETRYSCGDYEGAVRSSKEAAKWTQIGFWIAIAGIVIYGAFMVFAIALGHD</sequence>
<keyword evidence="2 5" id="KW-0812">Transmembrane</keyword>
<organism evidence="7 8">
    <name type="scientific">Salinimicrobium sediminis</name>
    <dbReference type="NCBI Taxonomy" id="1343891"/>
    <lineage>
        <taxon>Bacteria</taxon>
        <taxon>Pseudomonadati</taxon>
        <taxon>Bacteroidota</taxon>
        <taxon>Flavobacteriia</taxon>
        <taxon>Flavobacteriales</taxon>
        <taxon>Flavobacteriaceae</taxon>
        <taxon>Salinimicrobium</taxon>
    </lineage>
</organism>
<dbReference type="Pfam" id="PF14237">
    <property type="entry name" value="GYF_2"/>
    <property type="match status" value="1"/>
</dbReference>
<feature type="transmembrane region" description="Helical" evidence="5">
    <location>
        <begin position="83"/>
        <end position="104"/>
    </location>
</feature>
<evidence type="ECO:0000256" key="2">
    <source>
        <dbReference type="ARBA" id="ARBA00022692"/>
    </source>
</evidence>
<evidence type="ECO:0000313" key="7">
    <source>
        <dbReference type="EMBL" id="SOC80128.1"/>
    </source>
</evidence>
<dbReference type="Proteomes" id="UP000219193">
    <property type="component" value="Unassembled WGS sequence"/>
</dbReference>
<dbReference type="PANTHER" id="PTHR14948:SF44">
    <property type="entry name" value="PROLINE-RICH TRANSMEMBRANE PROTEIN 1-LIKE"/>
    <property type="match status" value="1"/>
</dbReference>
<dbReference type="PANTHER" id="PTHR14948">
    <property type="entry name" value="NG5"/>
    <property type="match status" value="1"/>
</dbReference>
<keyword evidence="3 5" id="KW-1133">Transmembrane helix</keyword>
<evidence type="ECO:0000256" key="3">
    <source>
        <dbReference type="ARBA" id="ARBA00022989"/>
    </source>
</evidence>
<dbReference type="InterPro" id="IPR051423">
    <property type="entry name" value="CD225/Dispanin"/>
</dbReference>
<name>A0A285X4C8_9FLAO</name>
<dbReference type="InterPro" id="IPR007593">
    <property type="entry name" value="CD225/Dispanin_fam"/>
</dbReference>
<dbReference type="AlphaFoldDB" id="A0A285X4C8"/>
<dbReference type="GO" id="GO:0016020">
    <property type="term" value="C:membrane"/>
    <property type="evidence" value="ECO:0007669"/>
    <property type="project" value="UniProtKB-SubCell"/>
</dbReference>
<protein>
    <recommendedName>
        <fullName evidence="6">GYF domain-containing protein</fullName>
    </recommendedName>
</protein>
<evidence type="ECO:0000259" key="6">
    <source>
        <dbReference type="Pfam" id="PF14237"/>
    </source>
</evidence>
<dbReference type="OrthoDB" id="9815705at2"/>
<evidence type="ECO:0000256" key="1">
    <source>
        <dbReference type="ARBA" id="ARBA00004370"/>
    </source>
</evidence>
<reference evidence="8" key="1">
    <citation type="submission" date="2017-09" db="EMBL/GenBank/DDBJ databases">
        <authorList>
            <person name="Varghese N."/>
            <person name="Submissions S."/>
        </authorList>
    </citation>
    <scope>NUCLEOTIDE SEQUENCE [LARGE SCALE GENOMIC DNA]</scope>
    <source>
        <strain evidence="8">CGMCC 1.12641</strain>
    </source>
</reference>
<dbReference type="InterPro" id="IPR025640">
    <property type="entry name" value="GYF_2"/>
</dbReference>
<evidence type="ECO:0000313" key="8">
    <source>
        <dbReference type="Proteomes" id="UP000219193"/>
    </source>
</evidence>
<dbReference type="RefSeq" id="WP_097055921.1">
    <property type="nucleotide sequence ID" value="NZ_OCMF01000002.1"/>
</dbReference>